<evidence type="ECO:0000313" key="12">
    <source>
        <dbReference type="Proteomes" id="UP000028701"/>
    </source>
</evidence>
<evidence type="ECO:0000256" key="7">
    <source>
        <dbReference type="ARBA" id="ARBA00023136"/>
    </source>
</evidence>
<comment type="similarity">
    <text evidence="2">Belongs to the VirD4/TraG family.</text>
</comment>
<feature type="transmembrane region" description="Helical" evidence="10">
    <location>
        <begin position="111"/>
        <end position="133"/>
    </location>
</feature>
<dbReference type="GO" id="GO:0005886">
    <property type="term" value="C:plasma membrane"/>
    <property type="evidence" value="ECO:0007669"/>
    <property type="project" value="UniProtKB-SubCell"/>
</dbReference>
<feature type="region of interest" description="Disordered" evidence="9">
    <location>
        <begin position="638"/>
        <end position="660"/>
    </location>
</feature>
<dbReference type="EMBL" id="BBJU01000024">
    <property type="protein sequence ID" value="GAK72203.1"/>
    <property type="molecule type" value="Genomic_DNA"/>
</dbReference>
<dbReference type="InterPro" id="IPR027417">
    <property type="entry name" value="P-loop_NTPase"/>
</dbReference>
<accession>A0A081CZV7</accession>
<gene>
    <name evidence="11" type="primary">virD4</name>
    <name evidence="11" type="ORF">RRU01S_24_00790</name>
</gene>
<sequence length="716" mass="78770">MTVIAGHTLIEDWIRVHVKVTGGKGCVVRSNTQIKSPICDRSKNLGEVMNSSKTTPQRLAVSIVCSLAAGFCAASLYVTFRHGFNGEAMMTFSVFAFWYETPLYMGHATPVFYCGLAIVVSTSIVVLLSQLIISFRNHEHHGTARWAGFGEMRHAGYLQRYNRIKGPIFGKTCGPRWFGSYLTNGEQPHSLVVAPTRAGKGVGVVIPTLLTFKGSVIALDVKGELFELTSRARKAGGDAVFKFSPLDPERRTHCYNPVLDIAALPLERQFTETRRLAANLITAKGKGAEGFIDGARDLFVAGILTCIERGTPTIGAVYDLFAQPGEKYKLFAHLAEESRNKEAQRIFDNMAGNDTKILTSYTSVLGDGGLNLWADPLVKAATSRSDFSVYDLRRKRTCVYLCVSPNDLEVVAPLMRLLFQQVVSILQRSLPGKDERHEVLFLLDEFKHLGKLEAIETAITTIAGYKGRFMFIIQSLSALTGTYDDAGKQNFLSNTGVQVFMATADDETPTYISKAIGDYTFKARSTSYSQARMFDHNIQISDQGAPLLRPEQVRLLDDNNEIVLIKGHPPLKLRKVRYYSDRMLRRLFECQIGALPEPASLMLSEGVHRDGQDLSQHAAVTEAQGLGDIDSIPNNMEAATPQNSEMDDEQDSLPTGIDVPQGLIESDEVKEDAGGVVPDFGVSAEMAPAMIAQQQLLEQIIALQQRYGPASSHSVK</sequence>
<dbReference type="SUPFAM" id="SSF52540">
    <property type="entry name" value="P-loop containing nucleoside triphosphate hydrolases"/>
    <property type="match status" value="1"/>
</dbReference>
<dbReference type="AlphaFoldDB" id="A0A081CZV7"/>
<keyword evidence="4 10" id="KW-0812">Transmembrane</keyword>
<evidence type="ECO:0000256" key="8">
    <source>
        <dbReference type="ARBA" id="ARBA00071795"/>
    </source>
</evidence>
<evidence type="ECO:0000256" key="10">
    <source>
        <dbReference type="SAM" id="Phobius"/>
    </source>
</evidence>
<dbReference type="Pfam" id="PF02534">
    <property type="entry name" value="T4SS-DNA_transf"/>
    <property type="match status" value="1"/>
</dbReference>
<dbReference type="Proteomes" id="UP000028701">
    <property type="component" value="Unassembled WGS sequence"/>
</dbReference>
<evidence type="ECO:0000256" key="5">
    <source>
        <dbReference type="ARBA" id="ARBA00022971"/>
    </source>
</evidence>
<comment type="caution">
    <text evidence="11">The sequence shown here is derived from an EMBL/GenBank/DDBJ whole genome shotgun (WGS) entry which is preliminary data.</text>
</comment>
<feature type="transmembrane region" description="Helical" evidence="10">
    <location>
        <begin position="59"/>
        <end position="77"/>
    </location>
</feature>
<keyword evidence="5" id="KW-0184">Conjugation</keyword>
<evidence type="ECO:0000256" key="4">
    <source>
        <dbReference type="ARBA" id="ARBA00022692"/>
    </source>
</evidence>
<protein>
    <recommendedName>
        <fullName evidence="8">Protein VirD4</fullName>
    </recommendedName>
</protein>
<evidence type="ECO:0000256" key="1">
    <source>
        <dbReference type="ARBA" id="ARBA00004651"/>
    </source>
</evidence>
<dbReference type="PANTHER" id="PTHR37937">
    <property type="entry name" value="CONJUGATIVE TRANSFER: DNA TRANSPORT"/>
    <property type="match status" value="1"/>
</dbReference>
<name>A0A081CZV7_9HYPH</name>
<keyword evidence="6 10" id="KW-1133">Transmembrane helix</keyword>
<keyword evidence="3" id="KW-1003">Cell membrane</keyword>
<evidence type="ECO:0000256" key="2">
    <source>
        <dbReference type="ARBA" id="ARBA00008806"/>
    </source>
</evidence>
<dbReference type="InterPro" id="IPR003688">
    <property type="entry name" value="TraG/VirD4"/>
</dbReference>
<dbReference type="Gene3D" id="3.40.50.300">
    <property type="entry name" value="P-loop containing nucleotide triphosphate hydrolases"/>
    <property type="match status" value="1"/>
</dbReference>
<dbReference type="FunFam" id="3.40.50.300:FF:001671">
    <property type="entry name" value="Type IV secretion system protein VirD4"/>
    <property type="match status" value="1"/>
</dbReference>
<keyword evidence="7 10" id="KW-0472">Membrane</keyword>
<evidence type="ECO:0000256" key="3">
    <source>
        <dbReference type="ARBA" id="ARBA00022475"/>
    </source>
</evidence>
<evidence type="ECO:0000256" key="6">
    <source>
        <dbReference type="ARBA" id="ARBA00022989"/>
    </source>
</evidence>
<proteinExistence type="inferred from homology"/>
<dbReference type="CDD" id="cd01127">
    <property type="entry name" value="TrwB_TraG_TraD_VirD4"/>
    <property type="match status" value="1"/>
</dbReference>
<dbReference type="InterPro" id="IPR051539">
    <property type="entry name" value="T4SS-coupling_protein"/>
</dbReference>
<dbReference type="NCBIfam" id="NF010424">
    <property type="entry name" value="PRK13850.1"/>
    <property type="match status" value="1"/>
</dbReference>
<dbReference type="eggNOG" id="COG3505">
    <property type="taxonomic scope" value="Bacteria"/>
</dbReference>
<evidence type="ECO:0000313" key="11">
    <source>
        <dbReference type="EMBL" id="GAK72203.1"/>
    </source>
</evidence>
<organism evidence="11 12">
    <name type="scientific">Agrobacterium rubi TR3 = NBRC 13261</name>
    <dbReference type="NCBI Taxonomy" id="1368415"/>
    <lineage>
        <taxon>Bacteria</taxon>
        <taxon>Pseudomonadati</taxon>
        <taxon>Pseudomonadota</taxon>
        <taxon>Alphaproteobacteria</taxon>
        <taxon>Hyphomicrobiales</taxon>
        <taxon>Rhizobiaceae</taxon>
        <taxon>Rhizobium/Agrobacterium group</taxon>
        <taxon>Agrobacterium</taxon>
    </lineage>
</organism>
<dbReference type="PANTHER" id="PTHR37937:SF1">
    <property type="entry name" value="CONJUGATIVE TRANSFER: DNA TRANSPORT"/>
    <property type="match status" value="1"/>
</dbReference>
<reference evidence="11 12" key="1">
    <citation type="submission" date="2014-08" db="EMBL/GenBank/DDBJ databases">
        <title>Whole genome shotgun sequence of Rhizobium rubi NBRC 13261.</title>
        <authorList>
            <person name="Katano-Makiyama Y."/>
            <person name="Hosoyama A."/>
            <person name="Hashimoto M."/>
            <person name="Hosoyama Y."/>
            <person name="Noguchi M."/>
            <person name="Tsuchikane K."/>
            <person name="Uohara A."/>
            <person name="Ohji S."/>
            <person name="Ichikawa N."/>
            <person name="Kimura A."/>
            <person name="Yamazoe A."/>
            <person name="Fujita N."/>
        </authorList>
    </citation>
    <scope>NUCLEOTIDE SEQUENCE [LARGE SCALE GENOMIC DNA]</scope>
    <source>
        <strain evidence="11 12">NBRC 13261</strain>
    </source>
</reference>
<evidence type="ECO:0000256" key="9">
    <source>
        <dbReference type="SAM" id="MobiDB-lite"/>
    </source>
</evidence>
<comment type="subcellular location">
    <subcellularLocation>
        <location evidence="1">Cell membrane</location>
        <topology evidence="1">Multi-pass membrane protein</topology>
    </subcellularLocation>
</comment>